<keyword evidence="6 7" id="KW-0472">Membrane</keyword>
<keyword evidence="10" id="KW-1185">Reference proteome</keyword>
<dbReference type="SUPFAM" id="SSF161098">
    <property type="entry name" value="MetI-like"/>
    <property type="match status" value="1"/>
</dbReference>
<dbReference type="PROSITE" id="PS50928">
    <property type="entry name" value="ABC_TM1"/>
    <property type="match status" value="1"/>
</dbReference>
<keyword evidence="3" id="KW-1003">Cell membrane</keyword>
<dbReference type="Gene3D" id="1.10.3720.10">
    <property type="entry name" value="MetI-like"/>
    <property type="match status" value="1"/>
</dbReference>
<reference evidence="9 10" key="1">
    <citation type="submission" date="2022-01" db="EMBL/GenBank/DDBJ databases">
        <title>Collection of gut derived symbiotic bacterial strains cultured from healthy donors.</title>
        <authorList>
            <person name="Lin H."/>
            <person name="Kohout C."/>
            <person name="Waligurski E."/>
            <person name="Pamer E.G."/>
        </authorList>
    </citation>
    <scope>NUCLEOTIDE SEQUENCE [LARGE SCALE GENOMIC DNA]</scope>
    <source>
        <strain evidence="9 10">DFI.3.7</strain>
    </source>
</reference>
<dbReference type="InterPro" id="IPR035906">
    <property type="entry name" value="MetI-like_sf"/>
</dbReference>
<dbReference type="PANTHER" id="PTHR43386:SF1">
    <property type="entry name" value="D,D-DIPEPTIDE TRANSPORT SYSTEM PERMEASE PROTEIN DDPC-RELATED"/>
    <property type="match status" value="1"/>
</dbReference>
<organism evidence="9 10">
    <name type="scientific">Intestinimonas massiliensis</name>
    <name type="common">ex Afouda et al. 2020</name>
    <dbReference type="NCBI Taxonomy" id="1673721"/>
    <lineage>
        <taxon>Bacteria</taxon>
        <taxon>Bacillati</taxon>
        <taxon>Bacillota</taxon>
        <taxon>Clostridia</taxon>
        <taxon>Eubacteriales</taxon>
        <taxon>Intestinimonas</taxon>
    </lineage>
</organism>
<evidence type="ECO:0000256" key="2">
    <source>
        <dbReference type="ARBA" id="ARBA00022448"/>
    </source>
</evidence>
<dbReference type="PANTHER" id="PTHR43386">
    <property type="entry name" value="OLIGOPEPTIDE TRANSPORT SYSTEM PERMEASE PROTEIN APPC"/>
    <property type="match status" value="1"/>
</dbReference>
<evidence type="ECO:0000256" key="1">
    <source>
        <dbReference type="ARBA" id="ARBA00004651"/>
    </source>
</evidence>
<evidence type="ECO:0000256" key="3">
    <source>
        <dbReference type="ARBA" id="ARBA00022475"/>
    </source>
</evidence>
<evidence type="ECO:0000259" key="8">
    <source>
        <dbReference type="PROSITE" id="PS50928"/>
    </source>
</evidence>
<protein>
    <submittedName>
        <fullName evidence="9">ABC transporter permease</fullName>
    </submittedName>
</protein>
<feature type="transmembrane region" description="Helical" evidence="7">
    <location>
        <begin position="117"/>
        <end position="138"/>
    </location>
</feature>
<accession>A0ABS9M615</accession>
<dbReference type="InterPro" id="IPR000515">
    <property type="entry name" value="MetI-like"/>
</dbReference>
<feature type="domain" description="ABC transmembrane type-1" evidence="8">
    <location>
        <begin position="78"/>
        <end position="269"/>
    </location>
</feature>
<keyword evidence="2 7" id="KW-0813">Transport</keyword>
<evidence type="ECO:0000313" key="9">
    <source>
        <dbReference type="EMBL" id="MCG4526234.1"/>
    </source>
</evidence>
<comment type="subcellular location">
    <subcellularLocation>
        <location evidence="1 7">Cell membrane</location>
        <topology evidence="1 7">Multi-pass membrane protein</topology>
    </subcellularLocation>
</comment>
<evidence type="ECO:0000256" key="7">
    <source>
        <dbReference type="RuleBase" id="RU363032"/>
    </source>
</evidence>
<comment type="caution">
    <text evidence="9">The sequence shown here is derived from an EMBL/GenBank/DDBJ whole genome shotgun (WGS) entry which is preliminary data.</text>
</comment>
<keyword evidence="4 7" id="KW-0812">Transmembrane</keyword>
<dbReference type="InterPro" id="IPR050366">
    <property type="entry name" value="BP-dependent_transpt_permease"/>
</dbReference>
<name>A0ABS9M615_9FIRM</name>
<dbReference type="Pfam" id="PF00528">
    <property type="entry name" value="BPD_transp_1"/>
    <property type="match status" value="1"/>
</dbReference>
<dbReference type="RefSeq" id="WP_050618315.1">
    <property type="nucleotide sequence ID" value="NZ_JAKNJB010000005.1"/>
</dbReference>
<proteinExistence type="inferred from homology"/>
<evidence type="ECO:0000256" key="5">
    <source>
        <dbReference type="ARBA" id="ARBA00022989"/>
    </source>
</evidence>
<dbReference type="EMBL" id="JAKNJB010000005">
    <property type="protein sequence ID" value="MCG4526234.1"/>
    <property type="molecule type" value="Genomic_DNA"/>
</dbReference>
<keyword evidence="5 7" id="KW-1133">Transmembrane helix</keyword>
<feature type="transmembrane region" description="Helical" evidence="7">
    <location>
        <begin position="80"/>
        <end position="105"/>
    </location>
</feature>
<dbReference type="Proteomes" id="UP001200313">
    <property type="component" value="Unassembled WGS sequence"/>
</dbReference>
<evidence type="ECO:0000313" key="10">
    <source>
        <dbReference type="Proteomes" id="UP001200313"/>
    </source>
</evidence>
<dbReference type="CDD" id="cd06261">
    <property type="entry name" value="TM_PBP2"/>
    <property type="match status" value="1"/>
</dbReference>
<gene>
    <name evidence="9" type="ORF">L0P79_03995</name>
</gene>
<comment type="similarity">
    <text evidence="7">Belongs to the binding-protein-dependent transport system permease family.</text>
</comment>
<sequence length="291" mass="31522">MSGYRGAWARLREDRRAMAGLGLLAAELLLVLLLPPLLGLEPNVTDRAAGFWAAPSGAHWLGTDEVGRDVLARLICGGRVSLLVGFASAALSLLIGVPLGLLAGYRRGKWEFWIMRCADVFQSFPSIVLILCLVTLVGPSVVNIILVIGLMGWVSIARLVYGNTLSIREKEYILAVRALGAPTRTILRRNVLPNAVAPVWAALAQRVGRAILSESSLSFLGVGIRTPQASWGNLIQYATGLATFTGRPWVWIPPGVCIVLTVLALQWVGDGLRDALDPRCRIWSEKSSRHT</sequence>
<evidence type="ECO:0000256" key="6">
    <source>
        <dbReference type="ARBA" id="ARBA00023136"/>
    </source>
</evidence>
<evidence type="ECO:0000256" key="4">
    <source>
        <dbReference type="ARBA" id="ARBA00022692"/>
    </source>
</evidence>